<dbReference type="NCBIfam" id="TIGR00005">
    <property type="entry name" value="rluA_subfam"/>
    <property type="match status" value="1"/>
</dbReference>
<evidence type="ECO:0000313" key="10">
    <source>
        <dbReference type="EMBL" id="JAN50184.1"/>
    </source>
</evidence>
<feature type="region of interest" description="Disordered" evidence="8">
    <location>
        <begin position="618"/>
        <end position="673"/>
    </location>
</feature>
<dbReference type="GeneID" id="116931085"/>
<feature type="compositionally biased region" description="Basic residues" evidence="8">
    <location>
        <begin position="31"/>
        <end position="54"/>
    </location>
</feature>
<evidence type="ECO:0000256" key="3">
    <source>
        <dbReference type="ARBA" id="ARBA00022664"/>
    </source>
</evidence>
<comment type="function">
    <text evidence="5">Pseudouridine synthase that catalyzes pseudouridylation of mRNAs.</text>
</comment>
<evidence type="ECO:0000256" key="7">
    <source>
        <dbReference type="ARBA" id="ARBA00080257"/>
    </source>
</evidence>
<dbReference type="InterPro" id="IPR006225">
    <property type="entry name" value="PsdUridine_synth_RluC/D"/>
</dbReference>
<dbReference type="RefSeq" id="XP_045033886.1">
    <property type="nucleotide sequence ID" value="XM_045177951.1"/>
</dbReference>
<dbReference type="SUPFAM" id="SSF55120">
    <property type="entry name" value="Pseudouridine synthase"/>
    <property type="match status" value="1"/>
</dbReference>
<dbReference type="InterPro" id="IPR050188">
    <property type="entry name" value="RluA_PseudoU_synthase"/>
</dbReference>
<dbReference type="PROSITE" id="PS01129">
    <property type="entry name" value="PSI_RLU"/>
    <property type="match status" value="1"/>
</dbReference>
<evidence type="ECO:0000256" key="2">
    <source>
        <dbReference type="ARBA" id="ARBA00022553"/>
    </source>
</evidence>
<keyword evidence="2" id="KW-0597">Phosphoprotein</keyword>
<feature type="compositionally biased region" description="Low complexity" evidence="8">
    <location>
        <begin position="55"/>
        <end position="64"/>
    </location>
</feature>
<name>A0A0N8BLS3_9CRUS</name>
<protein>
    <recommendedName>
        <fullName evidence="6">Pseudouridylate synthase RPUSD2</fullName>
    </recommendedName>
    <alternativeName>
        <fullName evidence="7">RNA pseudouridylate synthase domain-containing protein 2</fullName>
    </alternativeName>
</protein>
<feature type="region of interest" description="Disordered" evidence="8">
    <location>
        <begin position="540"/>
        <end position="584"/>
    </location>
</feature>
<dbReference type="Gene3D" id="3.30.2350.10">
    <property type="entry name" value="Pseudouridine synthase"/>
    <property type="match status" value="1"/>
</dbReference>
<evidence type="ECO:0000256" key="6">
    <source>
        <dbReference type="ARBA" id="ARBA00072682"/>
    </source>
</evidence>
<feature type="domain" description="Pseudouridine synthase RsuA/RluA-like" evidence="9">
    <location>
        <begin position="325"/>
        <end position="471"/>
    </location>
</feature>
<dbReference type="GO" id="GO:0000455">
    <property type="term" value="P:enzyme-directed rRNA pseudouridine synthesis"/>
    <property type="evidence" value="ECO:0007669"/>
    <property type="project" value="TreeGrafter"/>
</dbReference>
<organism evidence="10">
    <name type="scientific">Daphnia magna</name>
    <dbReference type="NCBI Taxonomy" id="35525"/>
    <lineage>
        <taxon>Eukaryota</taxon>
        <taxon>Metazoa</taxon>
        <taxon>Ecdysozoa</taxon>
        <taxon>Arthropoda</taxon>
        <taxon>Crustacea</taxon>
        <taxon>Branchiopoda</taxon>
        <taxon>Diplostraca</taxon>
        <taxon>Cladocera</taxon>
        <taxon>Anomopoda</taxon>
        <taxon>Daphniidae</taxon>
        <taxon>Daphnia</taxon>
    </lineage>
</organism>
<evidence type="ECO:0000256" key="1">
    <source>
        <dbReference type="ARBA" id="ARBA00010876"/>
    </source>
</evidence>
<dbReference type="PANTHER" id="PTHR21600:SF40">
    <property type="entry name" value="PSEUDOURIDYLATE SYNTHASE RPUSD2"/>
    <property type="match status" value="1"/>
</dbReference>
<dbReference type="InterPro" id="IPR006145">
    <property type="entry name" value="PsdUridine_synth_RsuA/RluA"/>
</dbReference>
<keyword evidence="4" id="KW-0413">Isomerase</keyword>
<dbReference type="EMBL" id="GDIQ01044553">
    <property type="protein sequence ID" value="JAN50184.1"/>
    <property type="molecule type" value="Transcribed_RNA"/>
</dbReference>
<feature type="compositionally biased region" description="Basic and acidic residues" evidence="8">
    <location>
        <begin position="647"/>
        <end position="672"/>
    </location>
</feature>
<feature type="compositionally biased region" description="Low complexity" evidence="8">
    <location>
        <begin position="546"/>
        <end position="560"/>
    </location>
</feature>
<feature type="region of interest" description="Disordered" evidence="8">
    <location>
        <begin position="19"/>
        <end position="78"/>
    </location>
</feature>
<evidence type="ECO:0000256" key="4">
    <source>
        <dbReference type="ARBA" id="ARBA00023235"/>
    </source>
</evidence>
<sequence length="741" mass="82612">MEMQHPWLLPFLHPLTTAPPIQLTLPPPPHQPHHHPHHHPHQHHHHHHHPHHHVQQQQPQQQPHPHVHHAHHHAAAHQLPSTSMGLTLQPMLTTSGALLLPALQQNAAAAVAAFAAAAHQLAAHQQGSAVAAYSAMAATNSPVLMAPFQPQRSRLKVSERENRPVEANGSAAAVAAMISAGVVSEAKRKHHDDQVEPFKDVKRAKIETRALKAKRPGFTDERYSETEYFFENGLRKVYPYYFTFTTFTKGRWVGEKILDVFAREFRAHPVEEYERCIKSGSLTVNYEKVDIDYRLKHNDLLANIVHRHERPVIGDAVSIVHLDDDLVVVHKPPSVPVHPCGRYRHNTVAFILAKEHNLRNLRTIHRLDRLTSGLLMFGRNQEKARQMEVQIRTRLVSKEYVCRVGGEFPSGNIMCTEPIEVVSYKIGVCRVSPKGKDCQTEFERLSYNGKTSVVLCKPRTGRMHQIRVHLQYLGYPIANDPLYNHVVFGPEKGKDGNIGKTDEELIHDLISIHNAENWLGGEGDDFAPNFFSGVIPPEATGVATPSSSSESVGMASGVSSRSQTPDATIISKEPPTAVGSLPESKLETEMGAMENQENAAMSAGPVVNQVSEEVLSVSPSATATASEGAINEKSASPAANGATENHPIADEGAAKPEENSRNERNSPDDATKVNENFFADNYNSSKVTFDEHCFECKTRFRDPKPKDLMMFLHAWRYTGPGWSYETQLPKWAEAEWQNEEY</sequence>
<dbReference type="InterPro" id="IPR020103">
    <property type="entry name" value="PsdUridine_synth_cat_dom_sf"/>
</dbReference>
<dbReference type="AlphaFoldDB" id="A0A0N8BLS3"/>
<dbReference type="GO" id="GO:0006397">
    <property type="term" value="P:mRNA processing"/>
    <property type="evidence" value="ECO:0007669"/>
    <property type="project" value="UniProtKB-KW"/>
</dbReference>
<dbReference type="Pfam" id="PF00849">
    <property type="entry name" value="PseudoU_synth_2"/>
    <property type="match status" value="1"/>
</dbReference>
<dbReference type="OrthoDB" id="424794at2759"/>
<keyword evidence="3" id="KW-0507">mRNA processing</keyword>
<dbReference type="CDD" id="cd02557">
    <property type="entry name" value="PseudoU_synth_ScRIB2"/>
    <property type="match status" value="1"/>
</dbReference>
<accession>A0A0N8BLS3</accession>
<feature type="compositionally biased region" description="Basic residues" evidence="8">
    <location>
        <begin position="65"/>
        <end position="75"/>
    </location>
</feature>
<dbReference type="GO" id="GO:0003723">
    <property type="term" value="F:RNA binding"/>
    <property type="evidence" value="ECO:0007669"/>
    <property type="project" value="InterPro"/>
</dbReference>
<evidence type="ECO:0000256" key="5">
    <source>
        <dbReference type="ARBA" id="ARBA00057241"/>
    </source>
</evidence>
<evidence type="ECO:0000256" key="8">
    <source>
        <dbReference type="SAM" id="MobiDB-lite"/>
    </source>
</evidence>
<dbReference type="GO" id="GO:0009982">
    <property type="term" value="F:pseudouridine synthase activity"/>
    <property type="evidence" value="ECO:0007669"/>
    <property type="project" value="InterPro"/>
</dbReference>
<dbReference type="InterPro" id="IPR006224">
    <property type="entry name" value="PsdUridine_synth_RluA-like_CS"/>
</dbReference>
<dbReference type="FunFam" id="3.30.2350.10:FF:000010">
    <property type="entry name" value="RNA pseudouridine synthase domain-containing 2"/>
    <property type="match status" value="1"/>
</dbReference>
<reference evidence="10" key="1">
    <citation type="submission" date="2015-10" db="EMBL/GenBank/DDBJ databases">
        <title>EvidentialGene: Evidence-directed Construction of Complete mRNA Transcriptomes without Genomes.</title>
        <authorList>
            <person name="Gilbert D.G."/>
        </authorList>
    </citation>
    <scope>NUCLEOTIDE SEQUENCE</scope>
</reference>
<dbReference type="PANTHER" id="PTHR21600">
    <property type="entry name" value="MITOCHONDRIAL RNA PSEUDOURIDINE SYNTHASE"/>
    <property type="match status" value="1"/>
</dbReference>
<comment type="similarity">
    <text evidence="1">Belongs to the pseudouridine synthase RluA family.</text>
</comment>
<proteinExistence type="inferred from homology"/>
<evidence type="ECO:0000259" key="9">
    <source>
        <dbReference type="Pfam" id="PF00849"/>
    </source>
</evidence>